<reference evidence="3 4" key="1">
    <citation type="submission" date="2025-04" db="UniProtKB">
        <authorList>
            <consortium name="RefSeq"/>
        </authorList>
    </citation>
    <scope>IDENTIFICATION</scope>
</reference>
<dbReference type="Proteomes" id="UP000515156">
    <property type="component" value="Chromosome 7"/>
</dbReference>
<dbReference type="InterPro" id="IPR000909">
    <property type="entry name" value="PLipase_C_PInositol-sp_X_dom"/>
</dbReference>
<dbReference type="RefSeq" id="XP_030065460.1">
    <property type="nucleotide sequence ID" value="XM_030209600.1"/>
</dbReference>
<dbReference type="Gene3D" id="3.20.20.190">
    <property type="entry name" value="Phosphatidylinositol (PI) phosphodiesterase"/>
    <property type="match status" value="1"/>
</dbReference>
<feature type="domain" description="Phosphatidylinositol-specific phospholipase C X" evidence="1">
    <location>
        <begin position="28"/>
        <end position="167"/>
    </location>
</feature>
<dbReference type="Pfam" id="PF00388">
    <property type="entry name" value="PI-PLC-X"/>
    <property type="match status" value="1"/>
</dbReference>
<dbReference type="CDD" id="cd08586">
    <property type="entry name" value="PI-PLCc_BcPLC_like"/>
    <property type="match status" value="1"/>
</dbReference>
<dbReference type="KEGG" id="muo:115474224"/>
<dbReference type="PROSITE" id="PS50007">
    <property type="entry name" value="PIPLC_X_DOMAIN"/>
    <property type="match status" value="1"/>
</dbReference>
<evidence type="ECO:0000259" key="1">
    <source>
        <dbReference type="SMART" id="SM00148"/>
    </source>
</evidence>
<sequence>MGSAQRKEFDNTNIPKIRNPDWMSSIPDGRYISDLSIPGTHNTLSLYGYNLFQCHSWCLYTQYEAGIRFVDLRCRHFHNSLPIHHDLQFQHYHFKNVLKDTINFLYHHPRETIIMHVKEEYKAANNTESFSDTVAHYIQEVESSWFWKSTAIPTMSQARGKIIILQNFGGPQMGIPYNTFCIADAYHVPTLFAIGWKWSTIEENLNSARYGDCMQMYLTFCSGSSLGAYPNAVADRINYRLYNYLESKAEKVRWGIIALDFPGAELVQLIIKSN</sequence>
<dbReference type="AlphaFoldDB" id="A0A6P7YQD0"/>
<dbReference type="PANTHER" id="PTHR13593">
    <property type="match status" value="1"/>
</dbReference>
<dbReference type="PANTHER" id="PTHR13593:SF113">
    <property type="entry name" value="SI:DKEY-266F7.9"/>
    <property type="match status" value="1"/>
</dbReference>
<dbReference type="GO" id="GO:0006629">
    <property type="term" value="P:lipid metabolic process"/>
    <property type="evidence" value="ECO:0007669"/>
    <property type="project" value="InterPro"/>
</dbReference>
<evidence type="ECO:0000313" key="2">
    <source>
        <dbReference type="Proteomes" id="UP000515156"/>
    </source>
</evidence>
<dbReference type="GeneID" id="115474224"/>
<dbReference type="GO" id="GO:0008081">
    <property type="term" value="F:phosphoric diester hydrolase activity"/>
    <property type="evidence" value="ECO:0007669"/>
    <property type="project" value="InterPro"/>
</dbReference>
<dbReference type="RefSeq" id="XP_030065461.1">
    <property type="nucleotide sequence ID" value="XM_030209601.1"/>
</dbReference>
<evidence type="ECO:0000313" key="3">
    <source>
        <dbReference type="RefSeq" id="XP_030065460.1"/>
    </source>
</evidence>
<accession>A0A6P7YQD0</accession>
<name>A0A6P7YQD0_9AMPH</name>
<keyword evidence="2" id="KW-1185">Reference proteome</keyword>
<evidence type="ECO:0000313" key="4">
    <source>
        <dbReference type="RefSeq" id="XP_030065461.1"/>
    </source>
</evidence>
<organism evidence="2 3">
    <name type="scientific">Microcaecilia unicolor</name>
    <dbReference type="NCBI Taxonomy" id="1415580"/>
    <lineage>
        <taxon>Eukaryota</taxon>
        <taxon>Metazoa</taxon>
        <taxon>Chordata</taxon>
        <taxon>Craniata</taxon>
        <taxon>Vertebrata</taxon>
        <taxon>Euteleostomi</taxon>
        <taxon>Amphibia</taxon>
        <taxon>Gymnophiona</taxon>
        <taxon>Siphonopidae</taxon>
        <taxon>Microcaecilia</taxon>
    </lineage>
</organism>
<gene>
    <name evidence="3 4" type="primary">LOC115474224</name>
</gene>
<proteinExistence type="predicted"/>
<dbReference type="InterPro" id="IPR017946">
    <property type="entry name" value="PLC-like_Pdiesterase_TIM-brl"/>
</dbReference>
<dbReference type="InterPro" id="IPR051057">
    <property type="entry name" value="PI-PLC_domain"/>
</dbReference>
<dbReference type="SUPFAM" id="SSF51695">
    <property type="entry name" value="PLC-like phosphodiesterases"/>
    <property type="match status" value="1"/>
</dbReference>
<dbReference type="OrthoDB" id="1046782at2759"/>
<dbReference type="SMART" id="SM00148">
    <property type="entry name" value="PLCXc"/>
    <property type="match status" value="1"/>
</dbReference>
<protein>
    <submittedName>
        <fullName evidence="3 4">Uncharacterized protein LOC115474224</fullName>
    </submittedName>
</protein>